<keyword evidence="2" id="KW-0460">Magnesium</keyword>
<evidence type="ECO:0008006" key="4">
    <source>
        <dbReference type="Google" id="ProtNLM"/>
    </source>
</evidence>
<dbReference type="InterPro" id="IPR002882">
    <property type="entry name" value="CofD"/>
</dbReference>
<dbReference type="SUPFAM" id="SSF142338">
    <property type="entry name" value="CofD-like"/>
    <property type="match status" value="1"/>
</dbReference>
<name>A0A381YVB8_9ZZZZ</name>
<dbReference type="HAMAP" id="MF_01257">
    <property type="entry name" value="CofD"/>
    <property type="match status" value="1"/>
</dbReference>
<dbReference type="PANTHER" id="PTHR43007:SF1">
    <property type="entry name" value="2-PHOSPHO-L-LACTATE TRANSFERASE"/>
    <property type="match status" value="1"/>
</dbReference>
<evidence type="ECO:0000256" key="2">
    <source>
        <dbReference type="ARBA" id="ARBA00022842"/>
    </source>
</evidence>
<reference evidence="3" key="1">
    <citation type="submission" date="2018-05" db="EMBL/GenBank/DDBJ databases">
        <authorList>
            <person name="Lanie J.A."/>
            <person name="Ng W.-L."/>
            <person name="Kazmierczak K.M."/>
            <person name="Andrzejewski T.M."/>
            <person name="Davidsen T.M."/>
            <person name="Wayne K.J."/>
            <person name="Tettelin H."/>
            <person name="Glass J.I."/>
            <person name="Rusch D."/>
            <person name="Podicherti R."/>
            <person name="Tsui H.-C.T."/>
            <person name="Winkler M.E."/>
        </authorList>
    </citation>
    <scope>NUCLEOTIDE SEQUENCE</scope>
</reference>
<evidence type="ECO:0000313" key="3">
    <source>
        <dbReference type="EMBL" id="SVA80523.1"/>
    </source>
</evidence>
<evidence type="ECO:0000256" key="1">
    <source>
        <dbReference type="ARBA" id="ARBA00022679"/>
    </source>
</evidence>
<dbReference type="GO" id="GO:0000287">
    <property type="term" value="F:magnesium ion binding"/>
    <property type="evidence" value="ECO:0007669"/>
    <property type="project" value="InterPro"/>
</dbReference>
<organism evidence="3">
    <name type="scientific">marine metagenome</name>
    <dbReference type="NCBI Taxonomy" id="408172"/>
    <lineage>
        <taxon>unclassified sequences</taxon>
        <taxon>metagenomes</taxon>
        <taxon>ecological metagenomes</taxon>
    </lineage>
</organism>
<dbReference type="PANTHER" id="PTHR43007">
    <property type="entry name" value="2-PHOSPHO-L-LACTATE TRANSFERASE"/>
    <property type="match status" value="1"/>
</dbReference>
<dbReference type="Pfam" id="PF01933">
    <property type="entry name" value="CofD"/>
    <property type="match status" value="1"/>
</dbReference>
<dbReference type="AlphaFoldDB" id="A0A381YVB8"/>
<dbReference type="Gene3D" id="3.40.50.10680">
    <property type="entry name" value="CofD-like domains"/>
    <property type="match status" value="1"/>
</dbReference>
<keyword evidence="1" id="KW-0808">Transferase</keyword>
<dbReference type="Gene3D" id="1.10.8.240">
    <property type="entry name" value="CofD-like domain"/>
    <property type="match status" value="1"/>
</dbReference>
<dbReference type="GO" id="GO:0043743">
    <property type="term" value="F:LPPG:FO 2-phospho-L-lactate transferase activity"/>
    <property type="evidence" value="ECO:0007669"/>
    <property type="project" value="InterPro"/>
</dbReference>
<dbReference type="InterPro" id="IPR010115">
    <property type="entry name" value="FbiA/CofD"/>
</dbReference>
<protein>
    <recommendedName>
        <fullName evidence="4">2-phospho-L-lactate transferase</fullName>
    </recommendedName>
</protein>
<gene>
    <name evidence="3" type="ORF">METZ01_LOCUS133377</name>
</gene>
<dbReference type="NCBIfam" id="TIGR01819">
    <property type="entry name" value="F420_cofD"/>
    <property type="match status" value="1"/>
</dbReference>
<dbReference type="CDD" id="cd07186">
    <property type="entry name" value="CofD_like"/>
    <property type="match status" value="1"/>
</dbReference>
<proteinExistence type="inferred from homology"/>
<dbReference type="EMBL" id="UINC01019062">
    <property type="protein sequence ID" value="SVA80523.1"/>
    <property type="molecule type" value="Genomic_DNA"/>
</dbReference>
<sequence>MSPTDIGIAGCRYVVLSGGIGGAKLAQGLSLCRPAEELLVVGNIGDDFEHWGLHISPDLDTLMYTLAGVANSELGWGRAGETWHVLEGVSELGGETWFRLGDRDLSVHIERSMRLKTGDPLSWVTVDLCRAFGVGLLILPPTDDRVRTIVETPGGPLDFQTYFVRNRCEPVITGLRYEGASEAALLPAVITALEDPELKAVILCPSNPFLSLDPILATADLRNRLRRCKAPVVAVSPMIGSRAFKGPTAKIMAELGYEASTLSIARYYADFLDGYVIDGADHHVSPQIEDLDIRVEVTATLMETLDQKFSLAADVVAFSETMLGVPLS</sequence>
<dbReference type="InterPro" id="IPR038136">
    <property type="entry name" value="CofD-like_dom_sf"/>
</dbReference>
<accession>A0A381YVB8</accession>